<dbReference type="PANTHER" id="PTHR46730">
    <property type="entry name" value="POLYCYSTIN-1"/>
    <property type="match status" value="1"/>
</dbReference>
<feature type="compositionally biased region" description="Polar residues" evidence="6">
    <location>
        <begin position="396"/>
        <end position="409"/>
    </location>
</feature>
<keyword evidence="4 7" id="KW-1133">Transmembrane helix</keyword>
<feature type="compositionally biased region" description="Polar residues" evidence="6">
    <location>
        <begin position="497"/>
        <end position="549"/>
    </location>
</feature>
<accession>A0A9Q1HK94</accession>
<reference evidence="10" key="1">
    <citation type="submission" date="2021-10" db="EMBL/GenBank/DDBJ databases">
        <title>Tropical sea cucumber genome reveals ecological adaptation and Cuvierian tubules defense mechanism.</title>
        <authorList>
            <person name="Chen T."/>
        </authorList>
    </citation>
    <scope>NUCLEOTIDE SEQUENCE</scope>
    <source>
        <strain evidence="10">Nanhai2018</strain>
        <tissue evidence="10">Muscle</tissue>
    </source>
</reference>
<evidence type="ECO:0000259" key="9">
    <source>
        <dbReference type="PROSITE" id="PS50873"/>
    </source>
</evidence>
<dbReference type="GO" id="GO:0006816">
    <property type="term" value="P:calcium ion transport"/>
    <property type="evidence" value="ECO:0007669"/>
    <property type="project" value="TreeGrafter"/>
</dbReference>
<gene>
    <name evidence="10" type="ORF">HOLleu_00334</name>
</gene>
<dbReference type="Pfam" id="PF02010">
    <property type="entry name" value="REJ"/>
    <property type="match status" value="1"/>
</dbReference>
<evidence type="ECO:0000256" key="5">
    <source>
        <dbReference type="ARBA" id="ARBA00023136"/>
    </source>
</evidence>
<name>A0A9Q1HK94_HOLLE</name>
<keyword evidence="3" id="KW-0677">Repeat</keyword>
<feature type="compositionally biased region" description="Polar residues" evidence="6">
    <location>
        <begin position="424"/>
        <end position="438"/>
    </location>
</feature>
<evidence type="ECO:0000313" key="11">
    <source>
        <dbReference type="Proteomes" id="UP001152320"/>
    </source>
</evidence>
<feature type="signal peptide" evidence="8">
    <location>
        <begin position="1"/>
        <end position="26"/>
    </location>
</feature>
<dbReference type="OrthoDB" id="10575391at2759"/>
<feature type="region of interest" description="Disordered" evidence="6">
    <location>
        <begin position="383"/>
        <end position="639"/>
    </location>
</feature>
<evidence type="ECO:0000313" key="10">
    <source>
        <dbReference type="EMBL" id="KAJ8048148.1"/>
    </source>
</evidence>
<feature type="domain" description="Plant heme peroxidase family profile" evidence="9">
    <location>
        <begin position="921"/>
        <end position="1182"/>
    </location>
</feature>
<feature type="chain" id="PRO_5040413953" description="Plant heme peroxidase family profile domain-containing protein" evidence="8">
    <location>
        <begin position="27"/>
        <end position="1801"/>
    </location>
</feature>
<dbReference type="GO" id="GO:0005261">
    <property type="term" value="F:monoatomic cation channel activity"/>
    <property type="evidence" value="ECO:0007669"/>
    <property type="project" value="TreeGrafter"/>
</dbReference>
<feature type="compositionally biased region" description="Low complexity" evidence="6">
    <location>
        <begin position="447"/>
        <end position="466"/>
    </location>
</feature>
<keyword evidence="8" id="KW-0732">Signal</keyword>
<evidence type="ECO:0000256" key="6">
    <source>
        <dbReference type="SAM" id="MobiDB-lite"/>
    </source>
</evidence>
<organism evidence="10 11">
    <name type="scientific">Holothuria leucospilota</name>
    <name type="common">Black long sea cucumber</name>
    <name type="synonym">Mertensiothuria leucospilota</name>
    <dbReference type="NCBI Taxonomy" id="206669"/>
    <lineage>
        <taxon>Eukaryota</taxon>
        <taxon>Metazoa</taxon>
        <taxon>Echinodermata</taxon>
        <taxon>Eleutherozoa</taxon>
        <taxon>Echinozoa</taxon>
        <taxon>Holothuroidea</taxon>
        <taxon>Aspidochirotacea</taxon>
        <taxon>Aspidochirotida</taxon>
        <taxon>Holothuriidae</taxon>
        <taxon>Holothuria</taxon>
    </lineage>
</organism>
<feature type="compositionally biased region" description="Polar residues" evidence="6">
    <location>
        <begin position="564"/>
        <end position="582"/>
    </location>
</feature>
<dbReference type="InterPro" id="IPR002859">
    <property type="entry name" value="PKD/REJ-like"/>
</dbReference>
<dbReference type="GO" id="GO:0005886">
    <property type="term" value="C:plasma membrane"/>
    <property type="evidence" value="ECO:0007669"/>
    <property type="project" value="TreeGrafter"/>
</dbReference>
<protein>
    <recommendedName>
        <fullName evidence="9">Plant heme peroxidase family profile domain-containing protein</fullName>
    </recommendedName>
</protein>
<dbReference type="PROSITE" id="PS50873">
    <property type="entry name" value="PEROXIDASE_4"/>
    <property type="match status" value="1"/>
</dbReference>
<dbReference type="GO" id="GO:0020037">
    <property type="term" value="F:heme binding"/>
    <property type="evidence" value="ECO:0007669"/>
    <property type="project" value="InterPro"/>
</dbReference>
<evidence type="ECO:0000256" key="3">
    <source>
        <dbReference type="ARBA" id="ARBA00022737"/>
    </source>
</evidence>
<evidence type="ECO:0000256" key="4">
    <source>
        <dbReference type="ARBA" id="ARBA00022989"/>
    </source>
</evidence>
<feature type="compositionally biased region" description="Low complexity" evidence="6">
    <location>
        <begin position="383"/>
        <end position="395"/>
    </location>
</feature>
<evidence type="ECO:0000256" key="8">
    <source>
        <dbReference type="SAM" id="SignalP"/>
    </source>
</evidence>
<dbReference type="EMBL" id="JAIZAY010000001">
    <property type="protein sequence ID" value="KAJ8048148.1"/>
    <property type="molecule type" value="Genomic_DNA"/>
</dbReference>
<keyword evidence="5 7" id="KW-0472">Membrane</keyword>
<evidence type="ECO:0000256" key="7">
    <source>
        <dbReference type="SAM" id="Phobius"/>
    </source>
</evidence>
<dbReference type="GO" id="GO:0006979">
    <property type="term" value="P:response to oxidative stress"/>
    <property type="evidence" value="ECO:0007669"/>
    <property type="project" value="InterPro"/>
</dbReference>
<feature type="compositionally biased region" description="Acidic residues" evidence="6">
    <location>
        <begin position="596"/>
        <end position="614"/>
    </location>
</feature>
<keyword evidence="11" id="KW-1185">Reference proteome</keyword>
<feature type="transmembrane region" description="Helical" evidence="7">
    <location>
        <begin position="1765"/>
        <end position="1788"/>
    </location>
</feature>
<proteinExistence type="predicted"/>
<keyword evidence="2 7" id="KW-0812">Transmembrane</keyword>
<evidence type="ECO:0000256" key="1">
    <source>
        <dbReference type="ARBA" id="ARBA00004370"/>
    </source>
</evidence>
<sequence length="1801" mass="197681">MASFGNPKFPLLSLIIVVTVQHSVHGNFTIPTFRLNNSMSVDQDLCLFNVFDWFPYKIEPQSQFTSPEMTLYLESVSTILESEDTYIDSVHTQTTMKEYMEMIPNLNPSQFYKLVAFERVHSLYGQFLFWCRNVIEYVNAYQMGQDPNDTFVFDVNYFSPQLYEYASPGIVIFPGFKGKDFNLSDIYLHFVDVEPINMPTGQVQPNRTYFFDSYINRLSEMLLVEMLFASSSGSSQNPPFDVLHSISDLFNESFTRLENETHSLPLATVDMFFTALNSAHPMNILNSLSYEVAKFEDTALMYDSGISVNCDNHYLFTRTDCETCQQLLQPPSSFHGLVIKLDFIVQQYYDMLHNTHLELIEYLYMVFDGPYYITNTPQTTTATTTTTTVTTPMQTISSIPPSTQMSSTTDAERSTESTSRLSSQMPSSLAATSHTVSTGKKKSTMEMTSSVQPSTTQVTSMQPSTTEITSSRPSPTELHSVRSPTTEVSSMESSTTQATSMGSSTTQAASMGSSTTQVTSIQPSTTSESLKTTTGVETTSDLPTSSTQGADAAMESTMEGVTGHDTTGASNTDNDVDSGTTMETEHATGPGHNTTDEETESTTTEETDENEEQTEGGQNNQDDPTEGTPETKEYRASELLNEDTMRLVLNGNEDEKHISLDFYSQNGDFDGVKKEDFTFTFENVKSFKNKANIRASVTSVSARNFGIDVYVDSSASWTLMMAVKGTTIKESSTENPLTISFKVKHSAPICNRRRFTDTGNAIEFGFDVPVNVTRTADGGCTDFFQDTNGLGDGATCDMKTPRLLVVTIGRGSNLIEPGGTLTFKTDAIKPARQLFYNSLNNGYSIEGPDNPPRPSFTIAGPVTINRCGTYKLRAEQITGHGGRPIKYRWQLQTLVADGSGLNSDFFNGLNEGDGSPVLTLDAADLLSGQQYNFALEITNFLGQAEEQVHTLSVIDDVKPVLEIKPINVIPNRVRVSSRVKLEAEVTYSFGDDCESSINAPTYEWSGPDGLIPVDRRDGRVLVLPPNTLPANEATEITVTVTSTQGSSNTVATTVTETVTLTTIASPLVAHINGASKLTLGPQDSVLLDGSRSHDPDEIGSEGLTYQWTCLPKASSQPCDNSLGDELTMSKVLVQASQFDAGTYYITLLVSKGARTATVSVTVIITMESVPTIKIKTRSGRIKFRDNENVYIQANINSSSAVTVAWSELNDRFDPELWEFGDTFRIPGSTEYRTHVKIPSDQTTAGSQYTLEVEVTDQNGKSGLAALDFSIYQPITQCEVQATPYTEMKEITITATGCVADPDLQPLTYQPVFAVRLDDGYKKIVLGRQKGASSQTVIATPIEYNGENVTVGFEVCDTNSTTCINAFTTTRYESTAVLSDTEREQFIAEKIDKELETGNVVTAFSNSINIVNMQKKQLQSERRKKRDQFSQFSAVYGGDLDSLFLVVEKIEFNENEVIKSQFDEVGSKQAEVLQKVGPSDSNEGAAILDLTALMVQSTFTEDDIDETVQAVDRIFDTAKEEGYRHSKETMERTFTTLASSSKNLKDTSTEEKKTELRQKIRDLRKAGLKQLGQDLSIGDHVTLDISGTKVSVVCFLPEKDTAIDEGADLPVTIRPGGSLSDRYLYDWCTEEGDDVCSGLKGLVIPVTELEEEITNCSNLTDITLVNPVTDTDVPVSNLDDPIEIEMATMQLEDGQTCVCKYWNEETSQLESEGVTSETTADGKLICKSLHLTAFVGEVTYDTGQDQGPGPTKQGGPKTPSNGQLGVILGIVFGVLGVILLVIIVGAVIFKVTQQKKVTPDGE</sequence>
<comment type="caution">
    <text evidence="10">The sequence shown here is derived from an EMBL/GenBank/DDBJ whole genome shotgun (WGS) entry which is preliminary data.</text>
</comment>
<feature type="compositionally biased region" description="Low complexity" evidence="6">
    <location>
        <begin position="483"/>
        <end position="496"/>
    </location>
</feature>
<comment type="subcellular location">
    <subcellularLocation>
        <location evidence="1">Membrane</location>
    </subcellularLocation>
</comment>
<dbReference type="InterPro" id="IPR002016">
    <property type="entry name" value="Haem_peroxidase"/>
</dbReference>
<evidence type="ECO:0000256" key="2">
    <source>
        <dbReference type="ARBA" id="ARBA00022692"/>
    </source>
</evidence>
<dbReference type="GO" id="GO:0004601">
    <property type="term" value="F:peroxidase activity"/>
    <property type="evidence" value="ECO:0007669"/>
    <property type="project" value="InterPro"/>
</dbReference>
<dbReference type="Proteomes" id="UP001152320">
    <property type="component" value="Chromosome 1"/>
</dbReference>
<dbReference type="PANTHER" id="PTHR46730:SF1">
    <property type="entry name" value="PLAT DOMAIN-CONTAINING PROTEIN"/>
    <property type="match status" value="1"/>
</dbReference>